<keyword evidence="2 5" id="KW-0328">Glycosyltransferase</keyword>
<dbReference type="Pfam" id="PF00534">
    <property type="entry name" value="Glycos_transf_1"/>
    <property type="match status" value="1"/>
</dbReference>
<keyword evidence="3 5" id="KW-0808">Transferase</keyword>
<evidence type="ECO:0000313" key="6">
    <source>
        <dbReference type="Proteomes" id="UP001274321"/>
    </source>
</evidence>
<evidence type="ECO:0000256" key="3">
    <source>
        <dbReference type="ARBA" id="ARBA00022679"/>
    </source>
</evidence>
<dbReference type="PANTHER" id="PTHR12526">
    <property type="entry name" value="GLYCOSYLTRANSFERASE"/>
    <property type="match status" value="1"/>
</dbReference>
<dbReference type="RefSeq" id="WP_319843728.1">
    <property type="nucleotide sequence ID" value="NZ_JAXAFJ010000002.1"/>
</dbReference>
<dbReference type="SUPFAM" id="SSF53756">
    <property type="entry name" value="UDP-Glycosyltransferase/glycogen phosphorylase"/>
    <property type="match status" value="1"/>
</dbReference>
<dbReference type="EC" id="2.4.-.-" evidence="5"/>
<sequence length="363" mass="40210">MSRGPRPGEVGTRADLRNIDIVAPNLNRRFSGVTATVQVLLPLQARSLAIACLGHHLPTGVPSLRWRDILIHGWSRPKSAPVRIWHARRNIEMLAGVLLRDLLRQPWRLVFTSAAQRRHSRYTRWLIRRMDAVIATSPQAARFLEVPATIIMHGVDLERFRPAADRTSEWAATGLPGRYGIGAFGRVRHQKGTDLFVEAMCRLLPRYPDFTAVIIGLVTPDNAGFAEGLRQRVAQAGLADRVLFLGELPAAEIPGWFRRLLIHVAPQRWEGFGLTPLEAMASGTAVVATRAGVFESLVEDGATGFITDIEDLEGLVARLETLMKDPERAAAMGREGRRHAEVRFALAVEAEKIAAVYLRVSQA</sequence>
<organism evidence="5 6">
    <name type="scientific">Terrihabitans rhizophilus</name>
    <dbReference type="NCBI Taxonomy" id="3092662"/>
    <lineage>
        <taxon>Bacteria</taxon>
        <taxon>Pseudomonadati</taxon>
        <taxon>Pseudomonadota</taxon>
        <taxon>Alphaproteobacteria</taxon>
        <taxon>Hyphomicrobiales</taxon>
        <taxon>Terrihabitans</taxon>
    </lineage>
</organism>
<evidence type="ECO:0000256" key="2">
    <source>
        <dbReference type="ARBA" id="ARBA00022676"/>
    </source>
</evidence>
<proteinExistence type="inferred from homology"/>
<comment type="similarity">
    <text evidence="1">Belongs to the glycosyltransferase group 1 family. Glycosyltransferase 4 subfamily.</text>
</comment>
<evidence type="ECO:0000256" key="1">
    <source>
        <dbReference type="ARBA" id="ARBA00009481"/>
    </source>
</evidence>
<evidence type="ECO:0000313" key="5">
    <source>
        <dbReference type="EMBL" id="MDX6805619.1"/>
    </source>
</evidence>
<dbReference type="Gene3D" id="3.40.50.2000">
    <property type="entry name" value="Glycogen Phosphorylase B"/>
    <property type="match status" value="1"/>
</dbReference>
<protein>
    <submittedName>
        <fullName evidence="5">Glycosyltransferase family 4 protein</fullName>
        <ecNumber evidence="5">2.4.-.-</ecNumber>
    </submittedName>
</protein>
<evidence type="ECO:0000259" key="4">
    <source>
        <dbReference type="Pfam" id="PF00534"/>
    </source>
</evidence>
<dbReference type="Proteomes" id="UP001274321">
    <property type="component" value="Unassembled WGS sequence"/>
</dbReference>
<dbReference type="PANTHER" id="PTHR12526:SF640">
    <property type="entry name" value="COLANIC ACID BIOSYNTHESIS GLYCOSYLTRANSFERASE WCAL-RELATED"/>
    <property type="match status" value="1"/>
</dbReference>
<keyword evidence="6" id="KW-1185">Reference proteome</keyword>
<gene>
    <name evidence="5" type="ORF">SCD90_06055</name>
</gene>
<accession>A0ABU4RLB3</accession>
<reference evidence="5 6" key="1">
    <citation type="submission" date="2023-11" db="EMBL/GenBank/DDBJ databases">
        <authorList>
            <person name="Bao R."/>
        </authorList>
    </citation>
    <scope>NUCLEOTIDE SEQUENCE [LARGE SCALE GENOMIC DNA]</scope>
    <source>
        <strain evidence="5 6">PJ23</strain>
    </source>
</reference>
<dbReference type="CDD" id="cd03801">
    <property type="entry name" value="GT4_PimA-like"/>
    <property type="match status" value="1"/>
</dbReference>
<dbReference type="EMBL" id="JAXAFJ010000002">
    <property type="protein sequence ID" value="MDX6805619.1"/>
    <property type="molecule type" value="Genomic_DNA"/>
</dbReference>
<name>A0ABU4RLB3_9HYPH</name>
<comment type="caution">
    <text evidence="5">The sequence shown here is derived from an EMBL/GenBank/DDBJ whole genome shotgun (WGS) entry which is preliminary data.</text>
</comment>
<dbReference type="InterPro" id="IPR001296">
    <property type="entry name" value="Glyco_trans_1"/>
</dbReference>
<feature type="domain" description="Glycosyl transferase family 1" evidence="4">
    <location>
        <begin position="183"/>
        <end position="338"/>
    </location>
</feature>
<dbReference type="GO" id="GO:0016757">
    <property type="term" value="F:glycosyltransferase activity"/>
    <property type="evidence" value="ECO:0007669"/>
    <property type="project" value="UniProtKB-KW"/>
</dbReference>